<dbReference type="GO" id="GO:0034087">
    <property type="term" value="P:establishment of mitotic sister chromatid cohesion"/>
    <property type="evidence" value="ECO:0007669"/>
    <property type="project" value="TreeGrafter"/>
</dbReference>
<dbReference type="PANTHER" id="PTHR21704:SF18">
    <property type="entry name" value="NIPPED-B-LIKE PROTEIN"/>
    <property type="match status" value="1"/>
</dbReference>
<dbReference type="InterPro" id="IPR019787">
    <property type="entry name" value="Znf_PHD-finger"/>
</dbReference>
<dbReference type="EMBL" id="KV784353">
    <property type="protein sequence ID" value="OEU22724.1"/>
    <property type="molecule type" value="Genomic_DNA"/>
</dbReference>
<dbReference type="InterPro" id="IPR019786">
    <property type="entry name" value="Zinc_finger_PHD-type_CS"/>
</dbReference>
<evidence type="ECO:0000313" key="13">
    <source>
        <dbReference type="EMBL" id="OEU22724.1"/>
    </source>
</evidence>
<evidence type="ECO:0000256" key="1">
    <source>
        <dbReference type="ARBA" id="ARBA00004123"/>
    </source>
</evidence>
<keyword evidence="14" id="KW-1185">Reference proteome</keyword>
<dbReference type="Gene3D" id="1.25.10.10">
    <property type="entry name" value="Leucine-rich Repeat Variant"/>
    <property type="match status" value="1"/>
</dbReference>
<dbReference type="GO" id="GO:0090694">
    <property type="term" value="C:Scc2-Scc4 cohesin loading complex"/>
    <property type="evidence" value="ECO:0007669"/>
    <property type="project" value="TreeGrafter"/>
</dbReference>
<dbReference type="Gene3D" id="3.30.40.10">
    <property type="entry name" value="Zinc/RING finger domain, C3HC4 (zinc finger)"/>
    <property type="match status" value="1"/>
</dbReference>
<evidence type="ECO:0000256" key="2">
    <source>
        <dbReference type="ARBA" id="ARBA00009252"/>
    </source>
</evidence>
<dbReference type="GO" id="GO:0061775">
    <property type="term" value="F:cohesin loader activity"/>
    <property type="evidence" value="ECO:0007669"/>
    <property type="project" value="InterPro"/>
</dbReference>
<organism evidence="13 14">
    <name type="scientific">Fragilariopsis cylindrus CCMP1102</name>
    <dbReference type="NCBI Taxonomy" id="635003"/>
    <lineage>
        <taxon>Eukaryota</taxon>
        <taxon>Sar</taxon>
        <taxon>Stramenopiles</taxon>
        <taxon>Ochrophyta</taxon>
        <taxon>Bacillariophyta</taxon>
        <taxon>Bacillariophyceae</taxon>
        <taxon>Bacillariophycidae</taxon>
        <taxon>Bacillariales</taxon>
        <taxon>Bacillariaceae</taxon>
        <taxon>Fragilariopsis</taxon>
    </lineage>
</organism>
<dbReference type="Pfam" id="PF00628">
    <property type="entry name" value="PHD"/>
    <property type="match status" value="1"/>
</dbReference>
<dbReference type="GO" id="GO:0071169">
    <property type="term" value="P:establishment of protein localization to chromatin"/>
    <property type="evidence" value="ECO:0007669"/>
    <property type="project" value="TreeGrafter"/>
</dbReference>
<dbReference type="SUPFAM" id="SSF48371">
    <property type="entry name" value="ARM repeat"/>
    <property type="match status" value="1"/>
</dbReference>
<sequence length="1668" mass="185090">MMAQLVEYLEKHVAIAAGIDFIQSAYDTIQKIKSKDGKKETGCKNIDEWIRNGYGSELLATLSNGLEAARTILFIMTSPGIDRRVVSEDAIVASLVLMRHNIAKNILPAINDCGHITAGMSKSQLHGSPIPTKKRRRRSSANDGGGTGGGSNDATTIRDMGKCYKAIFKLTGHTVLLMERFDILIQRIPLEDQHIMTLSAGALVSLELDPSTDAAVNLSHQLHVATIGMVTSIFRQYVKLRPLIVEDLFALMLKMPSGKRGMKTFPIHCSKVLNPQIACELSKSLLIGATGISSTPSSNIQPISITIMSLVQAAVIRPSVGNTDFNNLDGDNNNNSQMYTPPRLTSGLGACQAVSDFFVNHLLRRCSKKGEDGGASEFRPILSNLIEDLLLVLLVPEYPAAEMIVLSIANSMYRDIIQMTSSKGGKESITTTYFNTIFDALGKISAAVARINKWNEEHAVRLELPTIRENNNNTQSAIQHLDCYCNETEFGDKFMLKCDRCKAWYHGDCIGVSRDALPEKWLCDGCQFDRIVDIERDRNMNLGESGCSPDLIDRPYCMRRLVIDYLSILSLNSDLTGIKDAYEFQLARWLKELDTANANNDNVVANDNSSLISGLIELWDPRSSPTFNVGDNTMNSKSLSGMLSHLSDEGRSRMVVDFSCKLSTLLTSFKSQVGRIVKLLESPSKSVRKLSLKAIEKIADADSNLMTNPFIRNAVTRRFSDESISVRDAVVSLVGSYCVNSPDVANAFHPALIQGLSDSGVSVRKRTVQVLLDILLTNPTYEGRAEACSVMLRLAADPKEDDTVRDLIYDLFSKIWLDNTDKAGEANRRSSRSSRNFDDIMSPLSRVSNLEVVGVGATPSGSKTPLSDSDAVSQLPNTPQTNAWSVATKNTRSTTKKVRSRYIQIRCFTAVHQMVEVVKAANTEHDLTLLFREMLSDTPDSDKTKKSSARKKRSGLAKNHIAMLVDSLFEMLLAVEEDNEKPTIEKGGDIVSIFRTLRVFTDASPSDVLRHLDTLLPYLKIDNGLKHIDEAEIACSLCQILSRVVPELDHEDCERLSGTSVADDLVAITKRWGKAALSSAVQTLCLFADKELSDHSGIFEKRLLSLAKTFYSYLVKTEKSGDYTTKKKTKDHVQRGLSVLGSICQYCTSSSFDSMEIEDEDDDDDETGSSLKAEVVTLLRIAPLCEVIFMKYYDNVTIDVMIKVSALQALSGVFMAHPRQMLKLEMSGVITEVMADTSPEPVQRESLRCWRDILLAEESRVESGEAKARMDSKKNITVSKKISGDQDADATLFGGILTNHASRLFEMTKHRDKEIRFAAVDLLGHLLRQGQLNPNEATPHLLALQGDIEESIRGKALKFLMLEGEKRPDMLRQRLSAGVKQAYLFQIVVFPELVDVSALISVRKDGILQKECVFASVYKESIAKIKKQRRGLFRNLLTLFDPQNLKNGHSKQNDSYTNDLMLLSFTSQILAYLPYSVPSDVLYIIYYISSNIALQGADLLDKFAAFLRPYGLASDDELDDVNSEEDELEIAVRNHTEPSKNIAVLSKQNPPFNKSGFAKLCSEAGCLILLLRLKGFLREIYNLSESRCSGFNPDAKEVGEKPILKSSTSSVFDSKLLIHSDVDDRLDAMITMYAEFRRLTRKEISDSSYLDDDDESDAEIVILEEEEA</sequence>
<name>A0A1E7FX63_9STRA</name>
<comment type="subcellular location">
    <subcellularLocation>
        <location evidence="1 10">Nucleus</location>
    </subcellularLocation>
</comment>
<dbReference type="Proteomes" id="UP000095751">
    <property type="component" value="Unassembled WGS sequence"/>
</dbReference>
<protein>
    <recommendedName>
        <fullName evidence="10">Sister chromatid cohesion protein</fullName>
    </recommendedName>
</protein>
<feature type="domain" description="PHD-type" evidence="12">
    <location>
        <begin position="480"/>
        <end position="529"/>
    </location>
</feature>
<feature type="region of interest" description="Disordered" evidence="11">
    <location>
        <begin position="120"/>
        <end position="153"/>
    </location>
</feature>
<evidence type="ECO:0000256" key="9">
    <source>
        <dbReference type="PROSITE-ProRule" id="PRU00146"/>
    </source>
</evidence>
<keyword evidence="6" id="KW-0862">Zinc</keyword>
<evidence type="ECO:0000256" key="4">
    <source>
        <dbReference type="ARBA" id="ARBA00022737"/>
    </source>
</evidence>
<dbReference type="GO" id="GO:0003682">
    <property type="term" value="F:chromatin binding"/>
    <property type="evidence" value="ECO:0007669"/>
    <property type="project" value="TreeGrafter"/>
</dbReference>
<dbReference type="GO" id="GO:0140588">
    <property type="term" value="P:chromatin looping"/>
    <property type="evidence" value="ECO:0007669"/>
    <property type="project" value="InterPro"/>
</dbReference>
<comment type="similarity">
    <text evidence="2 10">Belongs to the SCC2/Nipped-B family.</text>
</comment>
<keyword evidence="5 9" id="KW-0863">Zinc-finger</keyword>
<keyword evidence="3" id="KW-0479">Metal-binding</keyword>
<dbReference type="InterPro" id="IPR024986">
    <property type="entry name" value="Nipped-B_C"/>
</dbReference>
<dbReference type="SMART" id="SM00249">
    <property type="entry name" value="PHD"/>
    <property type="match status" value="1"/>
</dbReference>
<dbReference type="Pfam" id="PF12830">
    <property type="entry name" value="Nipped-B_C"/>
    <property type="match status" value="1"/>
</dbReference>
<keyword evidence="7 10" id="KW-0539">Nucleus</keyword>
<feature type="compositionally biased region" description="Polar residues" evidence="11">
    <location>
        <begin position="859"/>
        <end position="883"/>
    </location>
</feature>
<proteinExistence type="inferred from homology"/>
<dbReference type="Pfam" id="PF12765">
    <property type="entry name" value="Cohesin_HEAT"/>
    <property type="match status" value="1"/>
</dbReference>
<dbReference type="PROSITE" id="PS01359">
    <property type="entry name" value="ZF_PHD_1"/>
    <property type="match status" value="1"/>
</dbReference>
<evidence type="ECO:0000256" key="5">
    <source>
        <dbReference type="ARBA" id="ARBA00022771"/>
    </source>
</evidence>
<evidence type="ECO:0000256" key="11">
    <source>
        <dbReference type="SAM" id="MobiDB-lite"/>
    </source>
</evidence>
<evidence type="ECO:0000256" key="8">
    <source>
        <dbReference type="ARBA" id="ARBA00023306"/>
    </source>
</evidence>
<evidence type="ECO:0000256" key="6">
    <source>
        <dbReference type="ARBA" id="ARBA00022833"/>
    </source>
</evidence>
<dbReference type="InterPro" id="IPR026003">
    <property type="entry name" value="Cohesin_HEAT"/>
</dbReference>
<dbReference type="InParanoid" id="A0A1E7FX63"/>
<dbReference type="PANTHER" id="PTHR21704">
    <property type="entry name" value="NIPPED-B-LIKE PROTEIN DELANGIN SCC2-RELATED"/>
    <property type="match status" value="1"/>
</dbReference>
<evidence type="ECO:0000256" key="3">
    <source>
        <dbReference type="ARBA" id="ARBA00022723"/>
    </source>
</evidence>
<dbReference type="KEGG" id="fcy:FRACYDRAFT_166602"/>
<dbReference type="InterPro" id="IPR011011">
    <property type="entry name" value="Znf_FYVE_PHD"/>
</dbReference>
<dbReference type="GO" id="GO:1990414">
    <property type="term" value="P:replication-born double-strand break repair via sister chromatid exchange"/>
    <property type="evidence" value="ECO:0007669"/>
    <property type="project" value="TreeGrafter"/>
</dbReference>
<feature type="region of interest" description="Disordered" evidence="11">
    <location>
        <begin position="855"/>
        <end position="883"/>
    </location>
</feature>
<keyword evidence="8 10" id="KW-0131">Cell cycle</keyword>
<dbReference type="InterPro" id="IPR013083">
    <property type="entry name" value="Znf_RING/FYVE/PHD"/>
</dbReference>
<dbReference type="InterPro" id="IPR016024">
    <property type="entry name" value="ARM-type_fold"/>
</dbReference>
<dbReference type="GO" id="GO:0010468">
    <property type="term" value="P:regulation of gene expression"/>
    <property type="evidence" value="ECO:0007669"/>
    <property type="project" value="InterPro"/>
</dbReference>
<accession>A0A1E7FX63</accession>
<dbReference type="InterPro" id="IPR001965">
    <property type="entry name" value="Znf_PHD"/>
</dbReference>
<dbReference type="GO" id="GO:0008270">
    <property type="term" value="F:zinc ion binding"/>
    <property type="evidence" value="ECO:0007669"/>
    <property type="project" value="UniProtKB-KW"/>
</dbReference>
<gene>
    <name evidence="13" type="ORF">FRACYDRAFT_166602</name>
</gene>
<evidence type="ECO:0000256" key="10">
    <source>
        <dbReference type="RuleBase" id="RU364107"/>
    </source>
</evidence>
<keyword evidence="4 10" id="KW-0677">Repeat</keyword>
<reference evidence="13 14" key="1">
    <citation type="submission" date="2016-09" db="EMBL/GenBank/DDBJ databases">
        <title>Extensive genetic diversity and differential bi-allelic expression allows diatom success in the polar Southern Ocean.</title>
        <authorList>
            <consortium name="DOE Joint Genome Institute"/>
            <person name="Mock T."/>
            <person name="Otillar R.P."/>
            <person name="Strauss J."/>
            <person name="Dupont C."/>
            <person name="Frickenhaus S."/>
            <person name="Maumus F."/>
            <person name="Mcmullan M."/>
            <person name="Sanges R."/>
            <person name="Schmutz J."/>
            <person name="Toseland A."/>
            <person name="Valas R."/>
            <person name="Veluchamy A."/>
            <person name="Ward B.J."/>
            <person name="Allen A."/>
            <person name="Barry K."/>
            <person name="Falciatore A."/>
            <person name="Ferrante M."/>
            <person name="Fortunato A.E."/>
            <person name="Gloeckner G."/>
            <person name="Gruber A."/>
            <person name="Hipkin R."/>
            <person name="Janech M."/>
            <person name="Kroth P."/>
            <person name="Leese F."/>
            <person name="Lindquist E."/>
            <person name="Lyon B.R."/>
            <person name="Martin J."/>
            <person name="Mayer C."/>
            <person name="Parker M."/>
            <person name="Quesneville H."/>
            <person name="Raymond J."/>
            <person name="Uhlig C."/>
            <person name="Valentin K.U."/>
            <person name="Worden A.Z."/>
            <person name="Armbrust E.V."/>
            <person name="Bowler C."/>
            <person name="Green B."/>
            <person name="Moulton V."/>
            <person name="Van Oosterhout C."/>
            <person name="Grigoriev I."/>
        </authorList>
    </citation>
    <scope>NUCLEOTIDE SEQUENCE [LARGE SCALE GENOMIC DNA]</scope>
    <source>
        <strain evidence="13 14">CCMP1102</strain>
    </source>
</reference>
<evidence type="ECO:0000256" key="7">
    <source>
        <dbReference type="ARBA" id="ARBA00023242"/>
    </source>
</evidence>
<dbReference type="SUPFAM" id="SSF57903">
    <property type="entry name" value="FYVE/PHD zinc finger"/>
    <property type="match status" value="1"/>
</dbReference>
<dbReference type="OrthoDB" id="39031at2759"/>
<evidence type="ECO:0000313" key="14">
    <source>
        <dbReference type="Proteomes" id="UP000095751"/>
    </source>
</evidence>
<evidence type="ECO:0000259" key="12">
    <source>
        <dbReference type="PROSITE" id="PS50016"/>
    </source>
</evidence>
<dbReference type="InterPro" id="IPR033031">
    <property type="entry name" value="Scc2/Nipped-B"/>
</dbReference>
<dbReference type="InterPro" id="IPR011989">
    <property type="entry name" value="ARM-like"/>
</dbReference>
<dbReference type="PROSITE" id="PS50016">
    <property type="entry name" value="ZF_PHD_2"/>
    <property type="match status" value="1"/>
</dbReference>